<comment type="similarity">
    <text evidence="1">Belongs to the FAM154 family.</text>
</comment>
<dbReference type="Proteomes" id="UP001359485">
    <property type="component" value="Unassembled WGS sequence"/>
</dbReference>
<evidence type="ECO:0000313" key="4">
    <source>
        <dbReference type="Proteomes" id="UP001359485"/>
    </source>
</evidence>
<name>A0ABR1AQU9_POLSC</name>
<organism evidence="3 4">
    <name type="scientific">Polyplax serrata</name>
    <name type="common">Common mouse louse</name>
    <dbReference type="NCBI Taxonomy" id="468196"/>
    <lineage>
        <taxon>Eukaryota</taxon>
        <taxon>Metazoa</taxon>
        <taxon>Ecdysozoa</taxon>
        <taxon>Arthropoda</taxon>
        <taxon>Hexapoda</taxon>
        <taxon>Insecta</taxon>
        <taxon>Pterygota</taxon>
        <taxon>Neoptera</taxon>
        <taxon>Paraneoptera</taxon>
        <taxon>Psocodea</taxon>
        <taxon>Troctomorpha</taxon>
        <taxon>Phthiraptera</taxon>
        <taxon>Anoplura</taxon>
        <taxon>Polyplacidae</taxon>
        <taxon>Polyplax</taxon>
    </lineage>
</organism>
<dbReference type="PANTHER" id="PTHR31516:SF17">
    <property type="entry name" value="STABILIZER OF AXONEMAL MICROTUBULES 2"/>
    <property type="match status" value="1"/>
</dbReference>
<feature type="compositionally biased region" description="Basic and acidic residues" evidence="2">
    <location>
        <begin position="468"/>
        <end position="511"/>
    </location>
</feature>
<evidence type="ECO:0000256" key="1">
    <source>
        <dbReference type="ARBA" id="ARBA00008738"/>
    </source>
</evidence>
<dbReference type="PANTHER" id="PTHR31516">
    <property type="entry name" value="STABILIZER OF AXONEMAL MICROTUBULES 2"/>
    <property type="match status" value="1"/>
</dbReference>
<evidence type="ECO:0000313" key="3">
    <source>
        <dbReference type="EMBL" id="KAK6624863.1"/>
    </source>
</evidence>
<proteinExistence type="inferred from homology"/>
<gene>
    <name evidence="3" type="ORF">RUM44_011727</name>
</gene>
<accession>A0ABR1AQU9</accession>
<sequence>MKATVWHSNDRKKRHRCPHKPESYEPPIYVDRNVSLNITSSQHEDYKAFGLDDIREFRSQPHKVVTELGLSEGTVESVTSYNSEYNHKNLVRQAAYQYEDHLHLEGDFHGRDREYRVVLRGEREPLKKPRDNLFLEGDFHGRPKDDYVPKIPDNVYQDGKFEGKRKDDFQPKEGEIVAAKRPKDNLHIDGTLRTEKRDDYLLLKGKIYENVPHEDNLKFEGEFTTKSTSQEDYNIYRDEIANIKKYEGNKNHTDLDEYEDITKKNREYSSPDLEQPHPASSSTYVRDAKTLSVSQQRTIHETSRKITENDDINIIGQIHFETSSHMDIPDKTSDNQKPLRRQTWTKIDAEKYFETRTMEDTHHSTVKNNSQHPELYSTHLTPACENDKMYSSHERSQPIAPEENLIPKLQFENIQKDESVLAERPKQKKPKDNLKPEGEFERTPIHKYITGERPKPVRPQDNLFPEGEFERRPKDEFVPAERPKQKKPKDNLKPEGEFEKKKNKICSEKGRSKNLKTTLNRRV</sequence>
<reference evidence="3 4" key="1">
    <citation type="submission" date="2023-09" db="EMBL/GenBank/DDBJ databases">
        <title>Genomes of two closely related lineages of the louse Polyplax serrata with different host specificities.</title>
        <authorList>
            <person name="Martinu J."/>
            <person name="Tarabai H."/>
            <person name="Stefka J."/>
            <person name="Hypsa V."/>
        </authorList>
    </citation>
    <scope>NUCLEOTIDE SEQUENCE [LARGE SCALE GENOMIC DNA]</scope>
    <source>
        <strain evidence="3">98ZLc_SE</strain>
    </source>
</reference>
<keyword evidence="4" id="KW-1185">Reference proteome</keyword>
<dbReference type="EMBL" id="JAWJWF010000046">
    <property type="protein sequence ID" value="KAK6624863.1"/>
    <property type="molecule type" value="Genomic_DNA"/>
</dbReference>
<feature type="region of interest" description="Disordered" evidence="2">
    <location>
        <begin position="267"/>
        <end position="288"/>
    </location>
</feature>
<feature type="region of interest" description="Disordered" evidence="2">
    <location>
        <begin position="1"/>
        <end position="24"/>
    </location>
</feature>
<evidence type="ECO:0000256" key="2">
    <source>
        <dbReference type="SAM" id="MobiDB-lite"/>
    </source>
</evidence>
<feature type="region of interest" description="Disordered" evidence="2">
    <location>
        <begin position="418"/>
        <end position="523"/>
    </location>
</feature>
<feature type="compositionally biased region" description="Basic and acidic residues" evidence="2">
    <location>
        <begin position="418"/>
        <end position="455"/>
    </location>
</feature>
<dbReference type="InterPro" id="IPR033336">
    <property type="entry name" value="SAXO1/2"/>
</dbReference>
<comment type="caution">
    <text evidence="3">The sequence shown here is derived from an EMBL/GenBank/DDBJ whole genome shotgun (WGS) entry which is preliminary data.</text>
</comment>
<protein>
    <submittedName>
        <fullName evidence="3">Uncharacterized protein</fullName>
    </submittedName>
</protein>